<feature type="chain" id="PRO_5018241501" description="DUF2490 domain-containing protein" evidence="1">
    <location>
        <begin position="18"/>
        <end position="258"/>
    </location>
</feature>
<feature type="signal peptide" evidence="1">
    <location>
        <begin position="1"/>
        <end position="17"/>
    </location>
</feature>
<dbReference type="RefSeq" id="WP_121934809.1">
    <property type="nucleotide sequence ID" value="NZ_RDOJ01000010.1"/>
</dbReference>
<evidence type="ECO:0008006" key="4">
    <source>
        <dbReference type="Google" id="ProtNLM"/>
    </source>
</evidence>
<keyword evidence="3" id="KW-1185">Reference proteome</keyword>
<sequence length="258" mass="30058">MKYILSILFLFSISLKAQITPPGLGDTNAASWYAMGLRQKLNDDANFESMTYIGVGLKSGEDNYDINSKLAIVVINQEFYHHIKNNWKVSYAVSYRNQKDYFKDENTNVNQTKVQQELRLYSRLSYSTSIGKVKLTQTARQELRKFVDNNWKNIDKSIQLRSRLKTQVALTVDRLKQHTLTAGAESLFSMSRTDETKKWDKLKYKEARFTLFYTYRPKDTPVAISVGYMNNLIKNKSTHSVHYASFDLVWEDPFHVFI</sequence>
<keyword evidence="1" id="KW-0732">Signal</keyword>
<name>A0A3L9M880_9FLAO</name>
<dbReference type="Pfam" id="PF10677">
    <property type="entry name" value="DUF2490"/>
    <property type="match status" value="1"/>
</dbReference>
<dbReference type="EMBL" id="RDOJ01000010">
    <property type="protein sequence ID" value="RLZ09290.1"/>
    <property type="molecule type" value="Genomic_DNA"/>
</dbReference>
<accession>A0A3L9M880</accession>
<dbReference type="Proteomes" id="UP000275348">
    <property type="component" value="Unassembled WGS sequence"/>
</dbReference>
<protein>
    <recommendedName>
        <fullName evidence="4">DUF2490 domain-containing protein</fullName>
    </recommendedName>
</protein>
<evidence type="ECO:0000313" key="2">
    <source>
        <dbReference type="EMBL" id="RLZ09290.1"/>
    </source>
</evidence>
<proteinExistence type="predicted"/>
<gene>
    <name evidence="2" type="ORF">EAH69_08705</name>
</gene>
<dbReference type="OrthoDB" id="661329at2"/>
<evidence type="ECO:0000256" key="1">
    <source>
        <dbReference type="SAM" id="SignalP"/>
    </source>
</evidence>
<dbReference type="InterPro" id="IPR019619">
    <property type="entry name" value="DUF2490"/>
</dbReference>
<evidence type="ECO:0000313" key="3">
    <source>
        <dbReference type="Proteomes" id="UP000275348"/>
    </source>
</evidence>
<dbReference type="AlphaFoldDB" id="A0A3L9M880"/>
<comment type="caution">
    <text evidence="2">The sequence shown here is derived from an EMBL/GenBank/DDBJ whole genome shotgun (WGS) entry which is preliminary data.</text>
</comment>
<reference evidence="2 3" key="1">
    <citation type="submission" date="2018-10" db="EMBL/GenBank/DDBJ databases">
        <authorList>
            <person name="Chen X."/>
        </authorList>
    </citation>
    <scope>NUCLEOTIDE SEQUENCE [LARGE SCALE GENOMIC DNA]</scope>
    <source>
        <strain evidence="2 3">YIM 102668</strain>
    </source>
</reference>
<organism evidence="2 3">
    <name type="scientific">Faecalibacter macacae</name>
    <dbReference type="NCBI Taxonomy" id="1859289"/>
    <lineage>
        <taxon>Bacteria</taxon>
        <taxon>Pseudomonadati</taxon>
        <taxon>Bacteroidota</taxon>
        <taxon>Flavobacteriia</taxon>
        <taxon>Flavobacteriales</taxon>
        <taxon>Weeksellaceae</taxon>
        <taxon>Faecalibacter</taxon>
    </lineage>
</organism>